<feature type="domain" description="ParB-like N-terminal" evidence="4">
    <location>
        <begin position="33"/>
        <end position="123"/>
    </location>
</feature>
<feature type="region of interest" description="Disordered" evidence="3">
    <location>
        <begin position="149"/>
        <end position="171"/>
    </location>
</feature>
<name>A0A926DBU1_9FIRM</name>
<dbReference type="SUPFAM" id="SSF110849">
    <property type="entry name" value="ParB/Sulfiredoxin"/>
    <property type="match status" value="1"/>
</dbReference>
<dbReference type="CDD" id="cd16407">
    <property type="entry name" value="ParB_N_like"/>
    <property type="match status" value="1"/>
</dbReference>
<dbReference type="Pfam" id="PF02195">
    <property type="entry name" value="ParB_N"/>
    <property type="match status" value="1"/>
</dbReference>
<comment type="similarity">
    <text evidence="1">Belongs to the ParB family.</text>
</comment>
<dbReference type="InterPro" id="IPR003115">
    <property type="entry name" value="ParB_N"/>
</dbReference>
<dbReference type="PANTHER" id="PTHR33375:SF1">
    <property type="entry name" value="CHROMOSOME-PARTITIONING PROTEIN PARB-RELATED"/>
    <property type="match status" value="1"/>
</dbReference>
<dbReference type="GO" id="GO:0045881">
    <property type="term" value="P:positive regulation of sporulation resulting in formation of a cellular spore"/>
    <property type="evidence" value="ECO:0007669"/>
    <property type="project" value="TreeGrafter"/>
</dbReference>
<dbReference type="EMBL" id="JACRSN010000017">
    <property type="protein sequence ID" value="MBC8534464.1"/>
    <property type="molecule type" value="Genomic_DNA"/>
</dbReference>
<protein>
    <submittedName>
        <fullName evidence="5">ParB/RepB/Spo0J family partition protein</fullName>
    </submittedName>
</protein>
<dbReference type="SUPFAM" id="SSF109709">
    <property type="entry name" value="KorB DNA-binding domain-like"/>
    <property type="match status" value="1"/>
</dbReference>
<dbReference type="SMART" id="SM00470">
    <property type="entry name" value="ParB"/>
    <property type="match status" value="1"/>
</dbReference>
<proteinExistence type="inferred from homology"/>
<gene>
    <name evidence="5" type="ORF">IAG03_10795</name>
</gene>
<reference evidence="5" key="1">
    <citation type="submission" date="2020-08" db="EMBL/GenBank/DDBJ databases">
        <title>Genome public.</title>
        <authorList>
            <person name="Liu C."/>
            <person name="Sun Q."/>
        </authorList>
    </citation>
    <scope>NUCLEOTIDE SEQUENCE</scope>
    <source>
        <strain evidence="5">NSJ-40</strain>
    </source>
</reference>
<evidence type="ECO:0000256" key="2">
    <source>
        <dbReference type="ARBA" id="ARBA00022829"/>
    </source>
</evidence>
<keyword evidence="6" id="KW-1185">Reference proteome</keyword>
<evidence type="ECO:0000256" key="3">
    <source>
        <dbReference type="SAM" id="MobiDB-lite"/>
    </source>
</evidence>
<dbReference type="AlphaFoldDB" id="A0A926DBU1"/>
<dbReference type="InterPro" id="IPR004437">
    <property type="entry name" value="ParB/RepB/Spo0J"/>
</dbReference>
<dbReference type="GO" id="GO:0005694">
    <property type="term" value="C:chromosome"/>
    <property type="evidence" value="ECO:0007669"/>
    <property type="project" value="TreeGrafter"/>
</dbReference>
<keyword evidence="2" id="KW-0159">Chromosome partition</keyword>
<dbReference type="Gene3D" id="1.10.10.2830">
    <property type="match status" value="1"/>
</dbReference>
<dbReference type="Pfam" id="PF17762">
    <property type="entry name" value="HTH_ParB"/>
    <property type="match status" value="1"/>
</dbReference>
<dbReference type="InterPro" id="IPR041468">
    <property type="entry name" value="HTH_ParB/Spo0J"/>
</dbReference>
<dbReference type="PANTHER" id="PTHR33375">
    <property type="entry name" value="CHROMOSOME-PARTITIONING PROTEIN PARB-RELATED"/>
    <property type="match status" value="1"/>
</dbReference>
<dbReference type="GO" id="GO:0007059">
    <property type="term" value="P:chromosome segregation"/>
    <property type="evidence" value="ECO:0007669"/>
    <property type="project" value="UniProtKB-KW"/>
</dbReference>
<evidence type="ECO:0000256" key="1">
    <source>
        <dbReference type="ARBA" id="ARBA00006295"/>
    </source>
</evidence>
<dbReference type="InterPro" id="IPR036086">
    <property type="entry name" value="ParB/Sulfiredoxin_sf"/>
</dbReference>
<feature type="compositionally biased region" description="Polar residues" evidence="3">
    <location>
        <begin position="153"/>
        <end position="162"/>
    </location>
</feature>
<accession>A0A926DBU1</accession>
<dbReference type="GO" id="GO:0003677">
    <property type="term" value="F:DNA binding"/>
    <property type="evidence" value="ECO:0007669"/>
    <property type="project" value="InterPro"/>
</dbReference>
<comment type="caution">
    <text evidence="5">The sequence shown here is derived from an EMBL/GenBank/DDBJ whole genome shotgun (WGS) entry which is preliminary data.</text>
</comment>
<evidence type="ECO:0000259" key="4">
    <source>
        <dbReference type="SMART" id="SM00470"/>
    </source>
</evidence>
<evidence type="ECO:0000313" key="5">
    <source>
        <dbReference type="EMBL" id="MBC8534464.1"/>
    </source>
</evidence>
<organism evidence="5 6">
    <name type="scientific">Yeguia hominis</name>
    <dbReference type="NCBI Taxonomy" id="2763662"/>
    <lineage>
        <taxon>Bacteria</taxon>
        <taxon>Bacillati</taxon>
        <taxon>Bacillota</taxon>
        <taxon>Clostridia</taxon>
        <taxon>Eubacteriales</taxon>
        <taxon>Yeguiaceae</taxon>
        <taxon>Yeguia</taxon>
    </lineage>
</organism>
<dbReference type="Gene3D" id="3.90.1530.30">
    <property type="match status" value="1"/>
</dbReference>
<evidence type="ECO:0000313" key="6">
    <source>
        <dbReference type="Proteomes" id="UP000651482"/>
    </source>
</evidence>
<dbReference type="NCBIfam" id="TIGR00180">
    <property type="entry name" value="parB_part"/>
    <property type="match status" value="1"/>
</dbReference>
<dbReference type="InterPro" id="IPR050336">
    <property type="entry name" value="Chromosome_partition/occlusion"/>
</dbReference>
<dbReference type="Proteomes" id="UP000651482">
    <property type="component" value="Unassembled WGS sequence"/>
</dbReference>
<sequence>MARNRETKIELTAYDDLFQTDESRAEAALSKIRDIPLSEIDEFPDHPFKVLMDEDMEQLVESIKRNGVMTPATVRLKENGRYELISGHRRKKACELAGLETLKCEVKDLTRDEAIIIMVESNLQRSVILPSEKAFAYKMRLEAMDRQGKRNDLTSTPLVSKSRSNEELADKVGESREQIRRFIRLTELVPEILQMVDEKQIAFRPAVEISYLAEEQQYTLLEAMSYNDATPSLAQAIKMKKFNQDGKLTDEVIQSIMEEEKPNQKEKPVFRDERITKLIPKTVPKGQEADFVVKALEFYNRHLQRNKAHER</sequence>